<dbReference type="SUPFAM" id="SSF53850">
    <property type="entry name" value="Periplasmic binding protein-like II"/>
    <property type="match status" value="1"/>
</dbReference>
<dbReference type="InterPro" id="IPR050811">
    <property type="entry name" value="Phosphate_ABC_transporter"/>
</dbReference>
<comment type="caution">
    <text evidence="3">The sequence shown here is derived from an EMBL/GenBank/DDBJ whole genome shotgun (WGS) entry which is preliminary data.</text>
</comment>
<dbReference type="PANTHER" id="PTHR30570:SF1">
    <property type="entry name" value="PHOSPHATE-BINDING PROTEIN PSTS"/>
    <property type="match status" value="1"/>
</dbReference>
<keyword evidence="4" id="KW-1185">Reference proteome</keyword>
<dbReference type="CDD" id="cd13653">
    <property type="entry name" value="PBP2_phosphate_like_1"/>
    <property type="match status" value="1"/>
</dbReference>
<gene>
    <name evidence="3" type="ORF">NP596_18240</name>
</gene>
<evidence type="ECO:0000313" key="4">
    <source>
        <dbReference type="Proteomes" id="UP001524586"/>
    </source>
</evidence>
<dbReference type="Proteomes" id="UP001524586">
    <property type="component" value="Unassembled WGS sequence"/>
</dbReference>
<sequence>MKKTIAAAVLLFVVLALWLYIEPKFDSPATEATANPAEKLVLTGSSTVAPLAAEIGKRFESRHPNVRIDVQTGGSSRGVNDARAGLADIGMASRALNADEAELKSFTIALDGIGIIVNAANPLTALDKQQIIDIFTGKIANWKELGGNDAPITVVNKAEGRSTLELFLHYFDLKNTDIKAQVVIGDNQQGIKTVAGNPDAVGYVSVGAAEYEAGHAAAIKLLPLDGIAASVENVRNGSFPLSRPLNLVTKTEPAGVAKTFIDFASSADVNDLIEAQYFVPVSR</sequence>
<evidence type="ECO:0000259" key="2">
    <source>
        <dbReference type="Pfam" id="PF12849"/>
    </source>
</evidence>
<feature type="domain" description="PBP" evidence="2">
    <location>
        <begin position="30"/>
        <end position="266"/>
    </location>
</feature>
<dbReference type="Pfam" id="PF12849">
    <property type="entry name" value="PBP_like_2"/>
    <property type="match status" value="1"/>
</dbReference>
<accession>A0ABT1U9B3</accession>
<proteinExistence type="predicted"/>
<dbReference type="InterPro" id="IPR024370">
    <property type="entry name" value="PBP_domain"/>
</dbReference>
<protein>
    <submittedName>
        <fullName evidence="3">Phosphate ABC transporter substrate-binding protein</fullName>
    </submittedName>
</protein>
<reference evidence="3 4" key="1">
    <citation type="submission" date="2022-07" db="EMBL/GenBank/DDBJ databases">
        <title>Methylomonas rivi sp. nov., Methylomonas rosea sp. nov., Methylomonas aureus sp. nov. and Methylomonas subterranea sp. nov., four novel methanotrophs isolated from a freshwater creek and the deep terrestrial subsurface.</title>
        <authorList>
            <person name="Abin C."/>
            <person name="Sankaranarayanan K."/>
            <person name="Garner C."/>
            <person name="Sindelar R."/>
            <person name="Kotary K."/>
            <person name="Garner R."/>
            <person name="Barclay S."/>
            <person name="Lawson P."/>
            <person name="Krumholz L."/>
        </authorList>
    </citation>
    <scope>NUCLEOTIDE SEQUENCE [LARGE SCALE GENOMIC DNA]</scope>
    <source>
        <strain evidence="3 4">WSC-6</strain>
    </source>
</reference>
<dbReference type="EMBL" id="JANIBK010000158">
    <property type="protein sequence ID" value="MCQ8130405.1"/>
    <property type="molecule type" value="Genomic_DNA"/>
</dbReference>
<keyword evidence="1" id="KW-0732">Signal</keyword>
<dbReference type="RefSeq" id="WP_256616830.1">
    <property type="nucleotide sequence ID" value="NZ_JANIBK010000158.1"/>
</dbReference>
<name>A0ABT1U9B3_9GAMM</name>
<dbReference type="PANTHER" id="PTHR30570">
    <property type="entry name" value="PERIPLASMIC PHOSPHATE BINDING COMPONENT OF PHOSPHATE ABC TRANSPORTER"/>
    <property type="match status" value="1"/>
</dbReference>
<dbReference type="Gene3D" id="3.40.190.10">
    <property type="entry name" value="Periplasmic binding protein-like II"/>
    <property type="match status" value="2"/>
</dbReference>
<organism evidence="3 4">
    <name type="scientific">Methylomonas rivi</name>
    <dbReference type="NCBI Taxonomy" id="2952226"/>
    <lineage>
        <taxon>Bacteria</taxon>
        <taxon>Pseudomonadati</taxon>
        <taxon>Pseudomonadota</taxon>
        <taxon>Gammaproteobacteria</taxon>
        <taxon>Methylococcales</taxon>
        <taxon>Methylococcaceae</taxon>
        <taxon>Methylomonas</taxon>
    </lineage>
</organism>
<evidence type="ECO:0000256" key="1">
    <source>
        <dbReference type="ARBA" id="ARBA00022729"/>
    </source>
</evidence>
<evidence type="ECO:0000313" key="3">
    <source>
        <dbReference type="EMBL" id="MCQ8130405.1"/>
    </source>
</evidence>